<dbReference type="EMBL" id="CAVLEF010000088">
    <property type="protein sequence ID" value="CAK1550816.1"/>
    <property type="molecule type" value="Genomic_DNA"/>
</dbReference>
<keyword evidence="4" id="KW-1185">Reference proteome</keyword>
<feature type="compositionally biased region" description="Low complexity" evidence="1">
    <location>
        <begin position="171"/>
        <end position="198"/>
    </location>
</feature>
<feature type="compositionally biased region" description="Low complexity" evidence="1">
    <location>
        <begin position="107"/>
        <end position="117"/>
    </location>
</feature>
<feature type="region of interest" description="Disordered" evidence="1">
    <location>
        <begin position="45"/>
        <end position="71"/>
    </location>
</feature>
<proteinExistence type="predicted"/>
<gene>
    <name evidence="3" type="ORF">LNINA_LOCUS10008</name>
</gene>
<evidence type="ECO:0000256" key="2">
    <source>
        <dbReference type="SAM" id="SignalP"/>
    </source>
</evidence>
<feature type="compositionally biased region" description="Polar residues" evidence="1">
    <location>
        <begin position="214"/>
        <end position="223"/>
    </location>
</feature>
<evidence type="ECO:0000256" key="1">
    <source>
        <dbReference type="SAM" id="MobiDB-lite"/>
    </source>
</evidence>
<feature type="region of interest" description="Disordered" evidence="1">
    <location>
        <begin position="94"/>
        <end position="117"/>
    </location>
</feature>
<accession>A0AAV1JMZ6</accession>
<keyword evidence="2" id="KW-0732">Signal</keyword>
<feature type="chain" id="PRO_5043651240" evidence="2">
    <location>
        <begin position="16"/>
        <end position="247"/>
    </location>
</feature>
<feature type="signal peptide" evidence="2">
    <location>
        <begin position="1"/>
        <end position="15"/>
    </location>
</feature>
<name>A0AAV1JMZ6_9NEOP</name>
<dbReference type="AlphaFoldDB" id="A0AAV1JMZ6"/>
<organism evidence="3 4">
    <name type="scientific">Leptosia nina</name>
    <dbReference type="NCBI Taxonomy" id="320188"/>
    <lineage>
        <taxon>Eukaryota</taxon>
        <taxon>Metazoa</taxon>
        <taxon>Ecdysozoa</taxon>
        <taxon>Arthropoda</taxon>
        <taxon>Hexapoda</taxon>
        <taxon>Insecta</taxon>
        <taxon>Pterygota</taxon>
        <taxon>Neoptera</taxon>
        <taxon>Endopterygota</taxon>
        <taxon>Lepidoptera</taxon>
        <taxon>Glossata</taxon>
        <taxon>Ditrysia</taxon>
        <taxon>Papilionoidea</taxon>
        <taxon>Pieridae</taxon>
        <taxon>Pierinae</taxon>
        <taxon>Leptosia</taxon>
    </lineage>
</organism>
<feature type="compositionally biased region" description="Gly residues" evidence="1">
    <location>
        <begin position="199"/>
        <end position="211"/>
    </location>
</feature>
<protein>
    <submittedName>
        <fullName evidence="3">Uncharacterized protein</fullName>
    </submittedName>
</protein>
<evidence type="ECO:0000313" key="4">
    <source>
        <dbReference type="Proteomes" id="UP001497472"/>
    </source>
</evidence>
<comment type="caution">
    <text evidence="3">The sequence shown here is derived from an EMBL/GenBank/DDBJ whole genome shotgun (WGS) entry which is preliminary data.</text>
</comment>
<evidence type="ECO:0000313" key="3">
    <source>
        <dbReference type="EMBL" id="CAK1550816.1"/>
    </source>
</evidence>
<feature type="compositionally biased region" description="Polar residues" evidence="1">
    <location>
        <begin position="154"/>
        <end position="167"/>
    </location>
</feature>
<dbReference type="Proteomes" id="UP001497472">
    <property type="component" value="Unassembled WGS sequence"/>
</dbReference>
<feature type="compositionally biased region" description="Polar residues" evidence="1">
    <location>
        <begin position="133"/>
        <end position="146"/>
    </location>
</feature>
<sequence length="247" mass="25256">MKLFVIAALIAVSAGARLEHLERSYLPPDNSNSISGGFGSPASNGLGSGHFGASARGSPSDNGFRNSAPGSSGFDNGFAGSLNGFGSGQGSNGAVDGLKQYLPPDQPSSGPSGFSGSIKPACQSCGFARNQPSSFGAQIPSTQYGQPQFGAPANQYSQPQFGVNSHHQFGAASRSSFAQPQAAPSSFNQPQFGAASGPSFGGHGGAFGRGSFGQEQPSQSFASRQYLAPKAQEIPQQPFDEQTGYQY</sequence>
<reference evidence="3 4" key="1">
    <citation type="submission" date="2023-11" db="EMBL/GenBank/DDBJ databases">
        <authorList>
            <person name="Okamura Y."/>
        </authorList>
    </citation>
    <scope>NUCLEOTIDE SEQUENCE [LARGE SCALE GENOMIC DNA]</scope>
</reference>
<feature type="region of interest" description="Disordered" evidence="1">
    <location>
        <begin position="133"/>
        <end position="247"/>
    </location>
</feature>
<feature type="compositionally biased region" description="Polar residues" evidence="1">
    <location>
        <begin position="57"/>
        <end position="71"/>
    </location>
</feature>